<reference evidence="2 3" key="1">
    <citation type="submission" date="2024-02" db="EMBL/GenBank/DDBJ databases">
        <title>High-quality chromosome-scale genome assembly of Pensacola bahiagrass (Paspalum notatum Flugge var. saurae).</title>
        <authorList>
            <person name="Vega J.M."/>
            <person name="Podio M."/>
            <person name="Orjuela J."/>
            <person name="Siena L.A."/>
            <person name="Pessino S.C."/>
            <person name="Combes M.C."/>
            <person name="Mariac C."/>
            <person name="Albertini E."/>
            <person name="Pupilli F."/>
            <person name="Ortiz J.P.A."/>
            <person name="Leblanc O."/>
        </authorList>
    </citation>
    <scope>NUCLEOTIDE SEQUENCE [LARGE SCALE GENOMIC DNA]</scope>
    <source>
        <strain evidence="2">R1</strain>
        <tissue evidence="2">Leaf</tissue>
    </source>
</reference>
<proteinExistence type="predicted"/>
<dbReference type="Proteomes" id="UP001341281">
    <property type="component" value="Chromosome 04"/>
</dbReference>
<dbReference type="AlphaFoldDB" id="A0AAQ3TFL2"/>
<feature type="compositionally biased region" description="Basic and acidic residues" evidence="1">
    <location>
        <begin position="25"/>
        <end position="45"/>
    </location>
</feature>
<accession>A0AAQ3TFL2</accession>
<protein>
    <submittedName>
        <fullName evidence="2">Uncharacterized protein</fullName>
    </submittedName>
</protein>
<evidence type="ECO:0000256" key="1">
    <source>
        <dbReference type="SAM" id="MobiDB-lite"/>
    </source>
</evidence>
<gene>
    <name evidence="2" type="ORF">U9M48_019786</name>
</gene>
<sequence>MLANAAGSAGCVNAACSAGCVKKNEKSAGRLREEGGGGGEREKGGVRAKPCWNPAVGSSGRCSVHKHLHTFFLADVPSLCSWCLAGLAETAKPKTWDQG</sequence>
<name>A0AAQ3TFL2_PASNO</name>
<dbReference type="EMBL" id="CP144748">
    <property type="protein sequence ID" value="WVZ71167.1"/>
    <property type="molecule type" value="Genomic_DNA"/>
</dbReference>
<keyword evidence="3" id="KW-1185">Reference proteome</keyword>
<organism evidence="2 3">
    <name type="scientific">Paspalum notatum var. saurae</name>
    <dbReference type="NCBI Taxonomy" id="547442"/>
    <lineage>
        <taxon>Eukaryota</taxon>
        <taxon>Viridiplantae</taxon>
        <taxon>Streptophyta</taxon>
        <taxon>Embryophyta</taxon>
        <taxon>Tracheophyta</taxon>
        <taxon>Spermatophyta</taxon>
        <taxon>Magnoliopsida</taxon>
        <taxon>Liliopsida</taxon>
        <taxon>Poales</taxon>
        <taxon>Poaceae</taxon>
        <taxon>PACMAD clade</taxon>
        <taxon>Panicoideae</taxon>
        <taxon>Andropogonodae</taxon>
        <taxon>Paspaleae</taxon>
        <taxon>Paspalinae</taxon>
        <taxon>Paspalum</taxon>
    </lineage>
</organism>
<evidence type="ECO:0000313" key="2">
    <source>
        <dbReference type="EMBL" id="WVZ71167.1"/>
    </source>
</evidence>
<feature type="region of interest" description="Disordered" evidence="1">
    <location>
        <begin position="25"/>
        <end position="46"/>
    </location>
</feature>
<evidence type="ECO:0000313" key="3">
    <source>
        <dbReference type="Proteomes" id="UP001341281"/>
    </source>
</evidence>